<dbReference type="RefSeq" id="WP_206824798.1">
    <property type="nucleotide sequence ID" value="NZ_JAEMWU010000003.1"/>
</dbReference>
<feature type="transmembrane region" description="Helical" evidence="1">
    <location>
        <begin position="142"/>
        <end position="164"/>
    </location>
</feature>
<feature type="transmembrane region" description="Helical" evidence="1">
    <location>
        <begin position="47"/>
        <end position="65"/>
    </location>
</feature>
<dbReference type="Proteomes" id="UP000664385">
    <property type="component" value="Unassembled WGS sequence"/>
</dbReference>
<accession>A0A939DZS0</accession>
<keyword evidence="1" id="KW-0812">Transmembrane</keyword>
<protein>
    <submittedName>
        <fullName evidence="2">Uncharacterized protein</fullName>
    </submittedName>
</protein>
<dbReference type="AlphaFoldDB" id="A0A939DZS0"/>
<keyword evidence="1" id="KW-0472">Membrane</keyword>
<reference evidence="2" key="1">
    <citation type="submission" date="2020-12" db="EMBL/GenBank/DDBJ databases">
        <title>PHA producing bacteria isolated from mangrove.</title>
        <authorList>
            <person name="Zheng W."/>
            <person name="Yu S."/>
            <person name="Huang Y."/>
        </authorList>
    </citation>
    <scope>NUCLEOTIDE SEQUENCE</scope>
    <source>
        <strain evidence="2">GN8-5</strain>
    </source>
</reference>
<evidence type="ECO:0000313" key="3">
    <source>
        <dbReference type="Proteomes" id="UP000664385"/>
    </source>
</evidence>
<gene>
    <name evidence="2" type="ORF">JF543_13660</name>
</gene>
<feature type="transmembrane region" description="Helical" evidence="1">
    <location>
        <begin position="71"/>
        <end position="91"/>
    </location>
</feature>
<dbReference type="EMBL" id="JAEMWU010000003">
    <property type="protein sequence ID" value="MBN8206998.1"/>
    <property type="molecule type" value="Genomic_DNA"/>
</dbReference>
<evidence type="ECO:0000313" key="2">
    <source>
        <dbReference type="EMBL" id="MBN8206998.1"/>
    </source>
</evidence>
<comment type="caution">
    <text evidence="2">The sequence shown here is derived from an EMBL/GenBank/DDBJ whole genome shotgun (WGS) entry which is preliminary data.</text>
</comment>
<keyword evidence="1" id="KW-1133">Transmembrane helix</keyword>
<proteinExistence type="predicted"/>
<organism evidence="2 3">
    <name type="scientific">Microbacterium esteraromaticum</name>
    <dbReference type="NCBI Taxonomy" id="57043"/>
    <lineage>
        <taxon>Bacteria</taxon>
        <taxon>Bacillati</taxon>
        <taxon>Actinomycetota</taxon>
        <taxon>Actinomycetes</taxon>
        <taxon>Micrococcales</taxon>
        <taxon>Microbacteriaceae</taxon>
        <taxon>Microbacterium</taxon>
    </lineage>
</organism>
<evidence type="ECO:0000256" key="1">
    <source>
        <dbReference type="SAM" id="Phobius"/>
    </source>
</evidence>
<sequence length="169" mass="17832">MAKDDKAAAATAAAKRIAFDRVRLIHEDLDRLTTDASERTASISTKASFLAVSAGVIIAALTAQVWEHFPIVGVVAMALAVAGLLCAAVALRPGRRQGTTGRSLADRFIDSSASVQQIEPILVREKASHLTAREDDLRARSVWVWVGFIALGGAAILLAIIFSAELLGA</sequence>
<name>A0A939DZS0_9MICO</name>